<dbReference type="HAMAP" id="MF_00484">
    <property type="entry name" value="Glycogen_synth"/>
    <property type="match status" value="1"/>
</dbReference>
<evidence type="ECO:0000313" key="8">
    <source>
        <dbReference type="EMBL" id="VAW16890.1"/>
    </source>
</evidence>
<evidence type="ECO:0000256" key="5">
    <source>
        <dbReference type="ARBA" id="ARBA00022679"/>
    </source>
</evidence>
<dbReference type="GO" id="GO:0004373">
    <property type="term" value="F:alpha-1,4-glucan glucosyltransferase (UDP-glucose donor) activity"/>
    <property type="evidence" value="ECO:0007669"/>
    <property type="project" value="InterPro"/>
</dbReference>
<evidence type="ECO:0000259" key="6">
    <source>
        <dbReference type="Pfam" id="PF00534"/>
    </source>
</evidence>
<keyword evidence="4 8" id="KW-0328">Glycosyltransferase</keyword>
<comment type="catalytic activity">
    <reaction evidence="1">
        <text>[(1-&gt;4)-alpha-D-glucosyl](n) + ADP-alpha-D-glucose = [(1-&gt;4)-alpha-D-glucosyl](n+1) + ADP + H(+)</text>
        <dbReference type="Rhea" id="RHEA:18189"/>
        <dbReference type="Rhea" id="RHEA-COMP:9584"/>
        <dbReference type="Rhea" id="RHEA-COMP:9587"/>
        <dbReference type="ChEBI" id="CHEBI:15378"/>
        <dbReference type="ChEBI" id="CHEBI:15444"/>
        <dbReference type="ChEBI" id="CHEBI:57498"/>
        <dbReference type="ChEBI" id="CHEBI:456216"/>
        <dbReference type="EC" id="2.4.1.21"/>
    </reaction>
</comment>
<feature type="domain" description="Glycosyl transferase family 1" evidence="6">
    <location>
        <begin position="285"/>
        <end position="445"/>
    </location>
</feature>
<sequence length="482" mass="51757">MKILAVTPEIFPLIKTGGLADVAGALPGALGELGGEVKTLVPGYPAVMKATKSGNRIAQIDDLFGASANLVGARVKGLELIIIDAPHLYQREGGPYGDSAGNDWPDNWKRFGALGKVAAMIGAGLIKNYQPEIIHAHDWQAGLTPAYLAHGAPTKVKSVFTVHNMAFQGWFDHKVLATLGLPEKAFSVDGVEYYGGVGFLKAGLQYADWLTTVSPSYAGEIRLAEFGMGLEGLLNKRSGRLGGILNGIDINIWDPAIDPALARNYSSRSLKRRGENKRAVQQRFGLENSSGPLFAVVSRLTWQKGIDVFAAAIDDLVRLGGQLCVLGSGEKKFEQLLAATAGRHKGKVGFEIGYDEELAHLIQGGADAIVVPSRFEPCGLTQLIGLRYGAVPVVARTGGLADTVIDANSAAIEAGVATGIQFSPLSSLTLIEAIERTIKLFNKPKIWARMQRQGMKTDVSWQHSAKSYMRLYNRLLNEKNPV</sequence>
<dbReference type="NCBIfam" id="TIGR02095">
    <property type="entry name" value="glgA"/>
    <property type="match status" value="1"/>
</dbReference>
<dbReference type="GO" id="GO:0005829">
    <property type="term" value="C:cytosol"/>
    <property type="evidence" value="ECO:0007669"/>
    <property type="project" value="TreeGrafter"/>
</dbReference>
<keyword evidence="5 8" id="KW-0808">Transferase</keyword>
<dbReference type="AlphaFoldDB" id="A0A3B0TJG6"/>
<feature type="domain" description="Starch synthase catalytic" evidence="7">
    <location>
        <begin position="2"/>
        <end position="236"/>
    </location>
</feature>
<dbReference type="PANTHER" id="PTHR45825:SF11">
    <property type="entry name" value="ALPHA AMYLASE DOMAIN-CONTAINING PROTEIN"/>
    <property type="match status" value="1"/>
</dbReference>
<protein>
    <recommendedName>
        <fullName evidence="3">starch synthase</fullName>
        <ecNumber evidence="3">2.4.1.21</ecNumber>
    </recommendedName>
</protein>
<dbReference type="SUPFAM" id="SSF53756">
    <property type="entry name" value="UDP-Glycosyltransferase/glycogen phosphorylase"/>
    <property type="match status" value="1"/>
</dbReference>
<dbReference type="GO" id="GO:0009011">
    <property type="term" value="F:alpha-1,4-glucan glucosyltransferase (ADP-glucose donor) activity"/>
    <property type="evidence" value="ECO:0007669"/>
    <property type="project" value="UniProtKB-EC"/>
</dbReference>
<dbReference type="Gene3D" id="3.40.50.2000">
    <property type="entry name" value="Glycogen Phosphorylase B"/>
    <property type="match status" value="2"/>
</dbReference>
<accession>A0A3B0TJG6</accession>
<evidence type="ECO:0000256" key="1">
    <source>
        <dbReference type="ARBA" id="ARBA00001478"/>
    </source>
</evidence>
<evidence type="ECO:0000256" key="2">
    <source>
        <dbReference type="ARBA" id="ARBA00010281"/>
    </source>
</evidence>
<dbReference type="PANTHER" id="PTHR45825">
    <property type="entry name" value="GRANULE-BOUND STARCH SYNTHASE 1, CHLOROPLASTIC/AMYLOPLASTIC"/>
    <property type="match status" value="1"/>
</dbReference>
<comment type="similarity">
    <text evidence="2">Belongs to the glycosyltransferase 1 family. Bacterial/plant glycogen synthase subfamily.</text>
</comment>
<dbReference type="CDD" id="cd03791">
    <property type="entry name" value="GT5_Glycogen_synthase_DULL1-like"/>
    <property type="match status" value="1"/>
</dbReference>
<evidence type="ECO:0000256" key="4">
    <source>
        <dbReference type="ARBA" id="ARBA00022676"/>
    </source>
</evidence>
<dbReference type="InterPro" id="IPR001296">
    <property type="entry name" value="Glyco_trans_1"/>
</dbReference>
<gene>
    <name evidence="8" type="ORF">MNBD_ALPHA12-587</name>
</gene>
<dbReference type="Pfam" id="PF00534">
    <property type="entry name" value="Glycos_transf_1"/>
    <property type="match status" value="1"/>
</dbReference>
<dbReference type="EMBL" id="UOEO01000060">
    <property type="protein sequence ID" value="VAW16890.1"/>
    <property type="molecule type" value="Genomic_DNA"/>
</dbReference>
<dbReference type="EC" id="2.4.1.21" evidence="3"/>
<name>A0A3B0TJG6_9ZZZZ</name>
<organism evidence="8">
    <name type="scientific">hydrothermal vent metagenome</name>
    <dbReference type="NCBI Taxonomy" id="652676"/>
    <lineage>
        <taxon>unclassified sequences</taxon>
        <taxon>metagenomes</taxon>
        <taxon>ecological metagenomes</taxon>
    </lineage>
</organism>
<dbReference type="NCBIfam" id="NF001899">
    <property type="entry name" value="PRK00654.1-2"/>
    <property type="match status" value="1"/>
</dbReference>
<proteinExistence type="inferred from homology"/>
<dbReference type="GO" id="GO:0005978">
    <property type="term" value="P:glycogen biosynthetic process"/>
    <property type="evidence" value="ECO:0007669"/>
    <property type="project" value="TreeGrafter"/>
</dbReference>
<reference evidence="8" key="1">
    <citation type="submission" date="2018-06" db="EMBL/GenBank/DDBJ databases">
        <authorList>
            <person name="Zhirakovskaya E."/>
        </authorList>
    </citation>
    <scope>NUCLEOTIDE SEQUENCE</scope>
</reference>
<dbReference type="Pfam" id="PF08323">
    <property type="entry name" value="Glyco_transf_5"/>
    <property type="match status" value="1"/>
</dbReference>
<dbReference type="InterPro" id="IPR013534">
    <property type="entry name" value="Starch_synth_cat_dom"/>
</dbReference>
<evidence type="ECO:0000256" key="3">
    <source>
        <dbReference type="ARBA" id="ARBA00012588"/>
    </source>
</evidence>
<evidence type="ECO:0000259" key="7">
    <source>
        <dbReference type="Pfam" id="PF08323"/>
    </source>
</evidence>
<dbReference type="InterPro" id="IPR011835">
    <property type="entry name" value="GS/SS"/>
</dbReference>